<comment type="catalytic activity">
    <reaction evidence="6">
        <text>chorismate = prephenate</text>
        <dbReference type="Rhea" id="RHEA:13897"/>
        <dbReference type="ChEBI" id="CHEBI:29748"/>
        <dbReference type="ChEBI" id="CHEBI:29934"/>
        <dbReference type="EC" id="5.4.99.5"/>
    </reaction>
    <physiologicalReaction direction="left-to-right" evidence="6">
        <dbReference type="Rhea" id="RHEA:13898"/>
    </physiologicalReaction>
</comment>
<dbReference type="SUPFAM" id="SSF48600">
    <property type="entry name" value="Chorismate mutase II"/>
    <property type="match status" value="1"/>
</dbReference>
<keyword evidence="9" id="KW-1185">Reference proteome</keyword>
<dbReference type="GO" id="GO:0005737">
    <property type="term" value="C:cytoplasm"/>
    <property type="evidence" value="ECO:0007669"/>
    <property type="project" value="UniProtKB-SubCell"/>
</dbReference>
<evidence type="ECO:0000313" key="9">
    <source>
        <dbReference type="Proteomes" id="UP000305948"/>
    </source>
</evidence>
<evidence type="ECO:0000256" key="5">
    <source>
        <dbReference type="ARBA" id="ARBA00023235"/>
    </source>
</evidence>
<evidence type="ECO:0000256" key="4">
    <source>
        <dbReference type="ARBA" id="ARBA00023222"/>
    </source>
</evidence>
<accession>A0A5C3MQ57</accession>
<proteinExistence type="predicted"/>
<dbReference type="InterPro" id="IPR008238">
    <property type="entry name" value="Chorismate_mutase_AroQ_euk"/>
</dbReference>
<name>A0A5C3MQ57_9AGAM</name>
<dbReference type="GO" id="GO:0004106">
    <property type="term" value="F:chorismate mutase activity"/>
    <property type="evidence" value="ECO:0007669"/>
    <property type="project" value="UniProtKB-EC"/>
</dbReference>
<keyword evidence="4" id="KW-0028">Amino-acid biosynthesis</keyword>
<dbReference type="UniPathway" id="UPA00120">
    <property type="reaction ID" value="UER00203"/>
</dbReference>
<evidence type="ECO:0000313" key="8">
    <source>
        <dbReference type="EMBL" id="TFK47027.1"/>
    </source>
</evidence>
<evidence type="ECO:0000256" key="7">
    <source>
        <dbReference type="SAM" id="SignalP"/>
    </source>
</evidence>
<dbReference type="PANTHER" id="PTHR21145">
    <property type="entry name" value="CHORISMATE MUTASE"/>
    <property type="match status" value="1"/>
</dbReference>
<dbReference type="Proteomes" id="UP000305948">
    <property type="component" value="Unassembled WGS sequence"/>
</dbReference>
<feature type="chain" id="PRO_5022696460" description="chorismate mutase" evidence="7">
    <location>
        <begin position="22"/>
        <end position="282"/>
    </location>
</feature>
<evidence type="ECO:0000256" key="6">
    <source>
        <dbReference type="ARBA" id="ARBA00023979"/>
    </source>
</evidence>
<dbReference type="GO" id="GO:0046417">
    <property type="term" value="P:chorismate metabolic process"/>
    <property type="evidence" value="ECO:0007669"/>
    <property type="project" value="InterPro"/>
</dbReference>
<keyword evidence="7" id="KW-0732">Signal</keyword>
<evidence type="ECO:0000256" key="1">
    <source>
        <dbReference type="ARBA" id="ARBA00004496"/>
    </source>
</evidence>
<keyword evidence="4" id="KW-0057">Aromatic amino acid biosynthesis</keyword>
<reference evidence="8 9" key="1">
    <citation type="journal article" date="2019" name="Nat. Ecol. Evol.">
        <title>Megaphylogeny resolves global patterns of mushroom evolution.</title>
        <authorList>
            <person name="Varga T."/>
            <person name="Krizsan K."/>
            <person name="Foldi C."/>
            <person name="Dima B."/>
            <person name="Sanchez-Garcia M."/>
            <person name="Sanchez-Ramirez S."/>
            <person name="Szollosi G.J."/>
            <person name="Szarkandi J.G."/>
            <person name="Papp V."/>
            <person name="Albert L."/>
            <person name="Andreopoulos W."/>
            <person name="Angelini C."/>
            <person name="Antonin V."/>
            <person name="Barry K.W."/>
            <person name="Bougher N.L."/>
            <person name="Buchanan P."/>
            <person name="Buyck B."/>
            <person name="Bense V."/>
            <person name="Catcheside P."/>
            <person name="Chovatia M."/>
            <person name="Cooper J."/>
            <person name="Damon W."/>
            <person name="Desjardin D."/>
            <person name="Finy P."/>
            <person name="Geml J."/>
            <person name="Haridas S."/>
            <person name="Hughes K."/>
            <person name="Justo A."/>
            <person name="Karasinski D."/>
            <person name="Kautmanova I."/>
            <person name="Kiss B."/>
            <person name="Kocsube S."/>
            <person name="Kotiranta H."/>
            <person name="LaButti K.M."/>
            <person name="Lechner B.E."/>
            <person name="Liimatainen K."/>
            <person name="Lipzen A."/>
            <person name="Lukacs Z."/>
            <person name="Mihaltcheva S."/>
            <person name="Morgado L.N."/>
            <person name="Niskanen T."/>
            <person name="Noordeloos M.E."/>
            <person name="Ohm R.A."/>
            <person name="Ortiz-Santana B."/>
            <person name="Ovrebo C."/>
            <person name="Racz N."/>
            <person name="Riley R."/>
            <person name="Savchenko A."/>
            <person name="Shiryaev A."/>
            <person name="Soop K."/>
            <person name="Spirin V."/>
            <person name="Szebenyi C."/>
            <person name="Tomsovsky M."/>
            <person name="Tulloss R.E."/>
            <person name="Uehling J."/>
            <person name="Grigoriev I.V."/>
            <person name="Vagvolgyi C."/>
            <person name="Papp T."/>
            <person name="Martin F.M."/>
            <person name="Miettinen O."/>
            <person name="Hibbett D.S."/>
            <person name="Nagy L.G."/>
        </authorList>
    </citation>
    <scope>NUCLEOTIDE SEQUENCE [LARGE SCALE GENOMIC DNA]</scope>
    <source>
        <strain evidence="8 9">OMC1185</strain>
    </source>
</reference>
<dbReference type="InterPro" id="IPR037039">
    <property type="entry name" value="CM_AroQ_sf_eucaryotic"/>
</dbReference>
<dbReference type="GO" id="GO:0009094">
    <property type="term" value="P:L-phenylalanine biosynthetic process"/>
    <property type="evidence" value="ECO:0007669"/>
    <property type="project" value="UniProtKB-KW"/>
</dbReference>
<organism evidence="8 9">
    <name type="scientific">Heliocybe sulcata</name>
    <dbReference type="NCBI Taxonomy" id="5364"/>
    <lineage>
        <taxon>Eukaryota</taxon>
        <taxon>Fungi</taxon>
        <taxon>Dikarya</taxon>
        <taxon>Basidiomycota</taxon>
        <taxon>Agaricomycotina</taxon>
        <taxon>Agaricomycetes</taxon>
        <taxon>Gloeophyllales</taxon>
        <taxon>Gloeophyllaceae</taxon>
        <taxon>Heliocybe</taxon>
    </lineage>
</organism>
<dbReference type="OrthoDB" id="191918at2759"/>
<protein>
    <recommendedName>
        <fullName evidence="2">chorismate mutase</fullName>
        <ecNumber evidence="2">5.4.99.5</ecNumber>
    </recommendedName>
</protein>
<feature type="signal peptide" evidence="7">
    <location>
        <begin position="1"/>
        <end position="21"/>
    </location>
</feature>
<dbReference type="PROSITE" id="PS51169">
    <property type="entry name" value="CHORISMATE_MUT_3"/>
    <property type="match status" value="1"/>
</dbReference>
<evidence type="ECO:0000256" key="2">
    <source>
        <dbReference type="ARBA" id="ARBA00012404"/>
    </source>
</evidence>
<dbReference type="AlphaFoldDB" id="A0A5C3MQ57"/>
<gene>
    <name evidence="8" type="ORF">OE88DRAFT_1648224</name>
</gene>
<evidence type="ECO:0000256" key="3">
    <source>
        <dbReference type="ARBA" id="ARBA00022490"/>
    </source>
</evidence>
<keyword evidence="5" id="KW-0413">Isomerase</keyword>
<sequence>MVSTQALLIFFSLWSVQSALALARPYLPVPGLAQIRDILANLEAPIISALTERINLVTPPDLYANDGAGLMSYLLARETSAASSGRYDYGKLEYPFTLPPIPPDIATPSDPFPPGRFHQDTYSGNPNITTFYLTTLVPFFNSSTSYFYHLDNSTYNPDAVYNLDATLLALLSHRAHIGKVVAETKYASNVTEMTKLIKASDSAGLLAAITNTTQEAAVYAQASTAASGFSAGWIQAGAILPVTFNSTLEAATQTLFHELVPITSEIEVQYVRDLNVILLRRH</sequence>
<dbReference type="Gene3D" id="1.10.590.10">
    <property type="entry name" value="Chorismate mutase, AroQ class superfamily, eukaryotic"/>
    <property type="match status" value="1"/>
</dbReference>
<dbReference type="EMBL" id="ML213526">
    <property type="protein sequence ID" value="TFK47027.1"/>
    <property type="molecule type" value="Genomic_DNA"/>
</dbReference>
<dbReference type="InterPro" id="IPR036263">
    <property type="entry name" value="Chorismate_II_sf"/>
</dbReference>
<dbReference type="PANTHER" id="PTHR21145:SF12">
    <property type="entry name" value="CHORISMATE MUTASE"/>
    <property type="match status" value="1"/>
</dbReference>
<keyword evidence="4" id="KW-0584">Phenylalanine biosynthesis</keyword>
<dbReference type="STRING" id="5364.A0A5C3MQ57"/>
<keyword evidence="3" id="KW-0963">Cytoplasm</keyword>
<comment type="subcellular location">
    <subcellularLocation>
        <location evidence="1">Cytoplasm</location>
    </subcellularLocation>
</comment>
<dbReference type="EC" id="5.4.99.5" evidence="2"/>